<accession>A0A9X1B395</accession>
<evidence type="ECO:0000313" key="5">
    <source>
        <dbReference type="EMBL" id="MBK1618238.1"/>
    </source>
</evidence>
<dbReference type="Proteomes" id="UP001138768">
    <property type="component" value="Unassembled WGS sequence"/>
</dbReference>
<dbReference type="SUPFAM" id="SSF111369">
    <property type="entry name" value="HlyD-like secretion proteins"/>
    <property type="match status" value="1"/>
</dbReference>
<evidence type="ECO:0000256" key="3">
    <source>
        <dbReference type="SAM" id="SignalP"/>
    </source>
</evidence>
<dbReference type="AlphaFoldDB" id="A0A9X1B395"/>
<dbReference type="EMBL" id="NRRY01000008">
    <property type="protein sequence ID" value="MBK1618238.1"/>
    <property type="molecule type" value="Genomic_DNA"/>
</dbReference>
<reference evidence="5 6" key="1">
    <citation type="journal article" date="2020" name="Microorganisms">
        <title>Osmotic Adaptation and Compatible Solute Biosynthesis of Phototrophic Bacteria as Revealed from Genome Analyses.</title>
        <authorList>
            <person name="Imhoff J.F."/>
            <person name="Rahn T."/>
            <person name="Kunzel S."/>
            <person name="Keller A."/>
            <person name="Neulinger S.C."/>
        </authorList>
    </citation>
    <scope>NUCLEOTIDE SEQUENCE [LARGE SCALE GENOMIC DNA]</scope>
    <source>
        <strain evidence="5 6">DSM 25653</strain>
    </source>
</reference>
<dbReference type="Gene3D" id="1.10.287.470">
    <property type="entry name" value="Helix hairpin bin"/>
    <property type="match status" value="1"/>
</dbReference>
<keyword evidence="2" id="KW-0175">Coiled coil</keyword>
<dbReference type="GO" id="GO:0015562">
    <property type="term" value="F:efflux transmembrane transporter activity"/>
    <property type="evidence" value="ECO:0007669"/>
    <property type="project" value="TreeGrafter"/>
</dbReference>
<dbReference type="PANTHER" id="PTHR30469">
    <property type="entry name" value="MULTIDRUG RESISTANCE PROTEIN MDTA"/>
    <property type="match status" value="1"/>
</dbReference>
<evidence type="ECO:0000256" key="2">
    <source>
        <dbReference type="SAM" id="Coils"/>
    </source>
</evidence>
<dbReference type="InterPro" id="IPR058633">
    <property type="entry name" value="EmrA/FarA_HH"/>
</dbReference>
<feature type="chain" id="PRO_5040773841" evidence="3">
    <location>
        <begin position="28"/>
        <end position="310"/>
    </location>
</feature>
<evidence type="ECO:0000313" key="6">
    <source>
        <dbReference type="Proteomes" id="UP001138768"/>
    </source>
</evidence>
<dbReference type="Gene3D" id="2.40.50.100">
    <property type="match status" value="1"/>
</dbReference>
<sequence length="310" mass="33323">MIERYDASRLCTSVSSAALSSALLSSAALSSASQSSTAHQTASPSSWRPRALAPALRLALGVLVLSLLASNAAAALQLSGRLEWVRKVEMRAVENGVIAEVLVAPGEHVEEGKLLLRMDQREAQATSLEAKAGVARQQIALDSAERELGRAQELFDRGLIASEELKDAELLMAAAEAELESARAKQAAADVLLERTELRAPFDGIIVAQNGYQGAVIYKTLQQQPLIAVAPTSQMLARVLVTSDILRRYRPGQSAKINVRGQLRTGTIYSLGVEAVRIDPDGAVYELDVIFDSKPDEILRPSEFVQVTLP</sequence>
<keyword evidence="6" id="KW-1185">Reference proteome</keyword>
<dbReference type="NCBIfam" id="TIGR01730">
    <property type="entry name" value="RND_mfp"/>
    <property type="match status" value="1"/>
</dbReference>
<comment type="caution">
    <text evidence="5">The sequence shown here is derived from an EMBL/GenBank/DDBJ whole genome shotgun (WGS) entry which is preliminary data.</text>
</comment>
<dbReference type="InterPro" id="IPR006143">
    <property type="entry name" value="RND_pump_MFP"/>
</dbReference>
<evidence type="ECO:0000259" key="4">
    <source>
        <dbReference type="Pfam" id="PF25885"/>
    </source>
</evidence>
<dbReference type="GO" id="GO:1990281">
    <property type="term" value="C:efflux pump complex"/>
    <property type="evidence" value="ECO:0007669"/>
    <property type="project" value="TreeGrafter"/>
</dbReference>
<feature type="coiled-coil region" evidence="2">
    <location>
        <begin position="134"/>
        <end position="185"/>
    </location>
</feature>
<proteinExistence type="inferred from homology"/>
<dbReference type="Gene3D" id="2.40.30.170">
    <property type="match status" value="1"/>
</dbReference>
<protein>
    <submittedName>
        <fullName evidence="5">Efflux transporter periplasmic adaptor subunit</fullName>
    </submittedName>
</protein>
<dbReference type="Pfam" id="PF25885">
    <property type="entry name" value="HH_EMRA"/>
    <property type="match status" value="1"/>
</dbReference>
<organism evidence="5 6">
    <name type="scientific">Lamprobacter modestohalophilus</name>
    <dbReference type="NCBI Taxonomy" id="1064514"/>
    <lineage>
        <taxon>Bacteria</taxon>
        <taxon>Pseudomonadati</taxon>
        <taxon>Pseudomonadota</taxon>
        <taxon>Gammaproteobacteria</taxon>
        <taxon>Chromatiales</taxon>
        <taxon>Chromatiaceae</taxon>
        <taxon>Lamprobacter</taxon>
    </lineage>
</organism>
<keyword evidence="3" id="KW-0732">Signal</keyword>
<comment type="similarity">
    <text evidence="1">Belongs to the membrane fusion protein (MFP) (TC 8.A.1) family.</text>
</comment>
<gene>
    <name evidence="5" type="ORF">CKO42_07235</name>
</gene>
<feature type="signal peptide" evidence="3">
    <location>
        <begin position="1"/>
        <end position="27"/>
    </location>
</feature>
<feature type="domain" description="Multidrug export protein EmrA/FarA alpha-helical hairpin" evidence="4">
    <location>
        <begin position="121"/>
        <end position="199"/>
    </location>
</feature>
<name>A0A9X1B395_9GAMM</name>
<evidence type="ECO:0000256" key="1">
    <source>
        <dbReference type="ARBA" id="ARBA00009477"/>
    </source>
</evidence>
<dbReference type="PANTHER" id="PTHR30469:SF15">
    <property type="entry name" value="HLYD FAMILY OF SECRETION PROTEINS"/>
    <property type="match status" value="1"/>
</dbReference>